<comment type="similarity">
    <text evidence="1">Belongs to the 'GDSL' lipolytic enzyme family.</text>
</comment>
<keyword evidence="3" id="KW-0443">Lipid metabolism</keyword>
<gene>
    <name evidence="5" type="ORF">LSAT_V11C800389570</name>
</gene>
<keyword evidence="2" id="KW-0378">Hydrolase</keyword>
<evidence type="ECO:0000256" key="2">
    <source>
        <dbReference type="ARBA" id="ARBA00022801"/>
    </source>
</evidence>
<organism evidence="5 6">
    <name type="scientific">Lactuca sativa</name>
    <name type="common">Garden lettuce</name>
    <dbReference type="NCBI Taxonomy" id="4236"/>
    <lineage>
        <taxon>Eukaryota</taxon>
        <taxon>Viridiplantae</taxon>
        <taxon>Streptophyta</taxon>
        <taxon>Embryophyta</taxon>
        <taxon>Tracheophyta</taxon>
        <taxon>Spermatophyta</taxon>
        <taxon>Magnoliopsida</taxon>
        <taxon>eudicotyledons</taxon>
        <taxon>Gunneridae</taxon>
        <taxon>Pentapetalae</taxon>
        <taxon>asterids</taxon>
        <taxon>campanulids</taxon>
        <taxon>Asterales</taxon>
        <taxon>Asteraceae</taxon>
        <taxon>Cichorioideae</taxon>
        <taxon>Cichorieae</taxon>
        <taxon>Lactucinae</taxon>
        <taxon>Lactuca</taxon>
    </lineage>
</organism>
<accession>A0A9R1WYX3</accession>
<evidence type="ECO:0000256" key="1">
    <source>
        <dbReference type="ARBA" id="ARBA00008668"/>
    </source>
</evidence>
<feature type="signal peptide" evidence="4">
    <location>
        <begin position="1"/>
        <end position="17"/>
    </location>
</feature>
<dbReference type="EMBL" id="NBSK02000008">
    <property type="protein sequence ID" value="KAJ0191844.1"/>
    <property type="molecule type" value="Genomic_DNA"/>
</dbReference>
<dbReference type="Pfam" id="PF00657">
    <property type="entry name" value="Lipase_GDSL"/>
    <property type="match status" value="1"/>
</dbReference>
<keyword evidence="3" id="KW-0442">Lipid degradation</keyword>
<dbReference type="GO" id="GO:0016042">
    <property type="term" value="P:lipid catabolic process"/>
    <property type="evidence" value="ECO:0007669"/>
    <property type="project" value="UniProtKB-KW"/>
</dbReference>
<dbReference type="InterPro" id="IPR035669">
    <property type="entry name" value="SGNH_plant_lipase-like"/>
</dbReference>
<evidence type="ECO:0000313" key="6">
    <source>
        <dbReference type="Proteomes" id="UP000235145"/>
    </source>
</evidence>
<feature type="chain" id="PRO_5040126658" evidence="4">
    <location>
        <begin position="18"/>
        <end position="379"/>
    </location>
</feature>
<dbReference type="Gene3D" id="3.40.50.1110">
    <property type="entry name" value="SGNH hydrolase"/>
    <property type="match status" value="1"/>
</dbReference>
<keyword evidence="6" id="KW-1185">Reference proteome</keyword>
<dbReference type="GO" id="GO:0016788">
    <property type="term" value="F:hydrolase activity, acting on ester bonds"/>
    <property type="evidence" value="ECO:0007669"/>
    <property type="project" value="InterPro"/>
</dbReference>
<dbReference type="InterPro" id="IPR001087">
    <property type="entry name" value="GDSL"/>
</dbReference>
<dbReference type="InterPro" id="IPR036514">
    <property type="entry name" value="SGNH_hydro_sf"/>
</dbReference>
<evidence type="ECO:0000256" key="3">
    <source>
        <dbReference type="ARBA" id="ARBA00022963"/>
    </source>
</evidence>
<dbReference type="Proteomes" id="UP000235145">
    <property type="component" value="Unassembled WGS sequence"/>
</dbReference>
<dbReference type="AlphaFoldDB" id="A0A9R1WYX3"/>
<evidence type="ECO:0000256" key="4">
    <source>
        <dbReference type="SAM" id="SignalP"/>
    </source>
</evidence>
<reference evidence="5 6" key="1">
    <citation type="journal article" date="2017" name="Nat. Commun.">
        <title>Genome assembly with in vitro proximity ligation data and whole-genome triplication in lettuce.</title>
        <authorList>
            <person name="Reyes-Chin-Wo S."/>
            <person name="Wang Z."/>
            <person name="Yang X."/>
            <person name="Kozik A."/>
            <person name="Arikit S."/>
            <person name="Song C."/>
            <person name="Xia L."/>
            <person name="Froenicke L."/>
            <person name="Lavelle D.O."/>
            <person name="Truco M.J."/>
            <person name="Xia R."/>
            <person name="Zhu S."/>
            <person name="Xu C."/>
            <person name="Xu H."/>
            <person name="Xu X."/>
            <person name="Cox K."/>
            <person name="Korf I."/>
            <person name="Meyers B.C."/>
            <person name="Michelmore R.W."/>
        </authorList>
    </citation>
    <scope>NUCLEOTIDE SEQUENCE [LARGE SCALE GENOMIC DNA]</scope>
    <source>
        <strain evidence="6">cv. Salinas</strain>
        <tissue evidence="5">Seedlings</tissue>
    </source>
</reference>
<evidence type="ECO:0000313" key="5">
    <source>
        <dbReference type="EMBL" id="KAJ0191844.1"/>
    </source>
</evidence>
<protein>
    <submittedName>
        <fullName evidence="5">Uncharacterized protein</fullName>
    </submittedName>
</protein>
<comment type="caution">
    <text evidence="5">The sequence shown here is derived from an EMBL/GenBank/DDBJ whole genome shotgun (WGS) entry which is preliminary data.</text>
</comment>
<dbReference type="PANTHER" id="PTHR45648">
    <property type="entry name" value="GDSL LIPASE/ACYLHYDROLASE FAMILY PROTEIN (AFU_ORTHOLOGUE AFUA_4G14700)"/>
    <property type="match status" value="1"/>
</dbReference>
<dbReference type="InterPro" id="IPR051058">
    <property type="entry name" value="GDSL_Est/Lipase"/>
</dbReference>
<proteinExistence type="inferred from homology"/>
<keyword evidence="4" id="KW-0732">Signal</keyword>
<dbReference type="CDD" id="cd01837">
    <property type="entry name" value="SGNH_plant_lipase_like"/>
    <property type="match status" value="1"/>
</dbReference>
<name>A0A9R1WYX3_LACSA</name>
<dbReference type="PANTHER" id="PTHR45648:SF169">
    <property type="entry name" value="TRIACYLGLYCEROL LIPASE"/>
    <property type="match status" value="1"/>
</dbReference>
<sequence>MVIRLLFFVLFWVTAFGVAPEVSEPRPFFVFGDSLVDNGNNNYLFTGARADSPPYGIDTPLHLPTGRFSNGRTIPDILSLVFHLIDLLFFSMPCEVIGSEPALPYLSPELTDKKLPLGANFASAGIGILNDTGMQFGNILRMPVQLEYFREYQRRLTSLVGQKQAKDIVNRALVLVSLGGNDFVNNYYLYPFSARSLQFTVPEYVIYLMSEYRKILMTMYNLGVRRAILMGSGPLGCAPGEIVQHSLDGECAPELQAAAQIFEPQLAQMVQNLNHELGADVFVAANTKLMHNDIITNPQAFGFETSKTACCGLGPYNGIPGSCNPSSNLCNNRDKFVFWDSFHPTERASRLIVEQMMNGTDEYMKPMNLTTIMYLDSHM</sequence>